<dbReference type="InterPro" id="IPR042100">
    <property type="entry name" value="Bug_dom1"/>
</dbReference>
<sequence length="336" mass="34435">MATPGSKGGETMTLTRRSVLGGALALPALALSGCAGTVARPGDLSRLRIMAPASPGGGWDTTARLLQRVIRSTGLARNVQVFNVEGAGGTIGLGQLSRESDDALLMMMGLVMVGAVETNKSAVKLTDVTPIARLVGEAEIVVVPGDSPYDTLEDFVGAWKGDTRGLPVAGGSAGGTDQILAGLLAGAGGVDPRRINYIAYSGGGESLAALLGGKVAAGISGVGEYGPQVLSGDLKGLAVSSEQRSGQVPDVPTISEAGFDVVLSNWRGLMSHPGLTPEARTALTDLVTQAHDTPEWRDVLAKNGFDDVFLPGEEFAGFLTEEEKRVQAILSDIGLT</sequence>
<dbReference type="PANTHER" id="PTHR42928:SF3">
    <property type="entry name" value="UPF0065 PROTEIN YFLP"/>
    <property type="match status" value="1"/>
</dbReference>
<dbReference type="PROSITE" id="PS51318">
    <property type="entry name" value="TAT"/>
    <property type="match status" value="1"/>
</dbReference>
<keyword evidence="3" id="KW-1185">Reference proteome</keyword>
<organism evidence="2 3">
    <name type="scientific">Microlunatus capsulatus</name>
    <dbReference type="NCBI Taxonomy" id="99117"/>
    <lineage>
        <taxon>Bacteria</taxon>
        <taxon>Bacillati</taxon>
        <taxon>Actinomycetota</taxon>
        <taxon>Actinomycetes</taxon>
        <taxon>Propionibacteriales</taxon>
        <taxon>Propionibacteriaceae</taxon>
        <taxon>Microlunatus</taxon>
    </lineage>
</organism>
<dbReference type="PROSITE" id="PS51257">
    <property type="entry name" value="PROKAR_LIPOPROTEIN"/>
    <property type="match status" value="1"/>
</dbReference>
<dbReference type="Gene3D" id="3.40.190.150">
    <property type="entry name" value="Bordetella uptake gene, domain 1"/>
    <property type="match status" value="1"/>
</dbReference>
<dbReference type="EMBL" id="JAGIOB010000001">
    <property type="protein sequence ID" value="MBP2416715.1"/>
    <property type="molecule type" value="Genomic_DNA"/>
</dbReference>
<dbReference type="Gene3D" id="3.40.190.10">
    <property type="entry name" value="Periplasmic binding protein-like II"/>
    <property type="match status" value="1"/>
</dbReference>
<dbReference type="SUPFAM" id="SSF53850">
    <property type="entry name" value="Periplasmic binding protein-like II"/>
    <property type="match status" value="1"/>
</dbReference>
<dbReference type="InterPro" id="IPR005064">
    <property type="entry name" value="BUG"/>
</dbReference>
<dbReference type="PIRSF" id="PIRSF017082">
    <property type="entry name" value="YflP"/>
    <property type="match status" value="1"/>
</dbReference>
<dbReference type="CDD" id="cd07012">
    <property type="entry name" value="PBP2_Bug_TTT"/>
    <property type="match status" value="1"/>
</dbReference>
<gene>
    <name evidence="2" type="ORF">JOF54_001637</name>
</gene>
<protein>
    <submittedName>
        <fullName evidence="2">Tricarboxylic transport membrane protein</fullName>
    </submittedName>
</protein>
<dbReference type="PANTHER" id="PTHR42928">
    <property type="entry name" value="TRICARBOXYLATE-BINDING PROTEIN"/>
    <property type="match status" value="1"/>
</dbReference>
<evidence type="ECO:0000313" key="3">
    <source>
        <dbReference type="Proteomes" id="UP000758168"/>
    </source>
</evidence>
<dbReference type="Pfam" id="PF03401">
    <property type="entry name" value="TctC"/>
    <property type="match status" value="1"/>
</dbReference>
<accession>A0ABS4Z7F5</accession>
<comment type="similarity">
    <text evidence="1">Belongs to the UPF0065 (bug) family.</text>
</comment>
<evidence type="ECO:0000256" key="1">
    <source>
        <dbReference type="ARBA" id="ARBA00006987"/>
    </source>
</evidence>
<proteinExistence type="inferred from homology"/>
<dbReference type="InterPro" id="IPR006311">
    <property type="entry name" value="TAT_signal"/>
</dbReference>
<comment type="caution">
    <text evidence="2">The sequence shown here is derived from an EMBL/GenBank/DDBJ whole genome shotgun (WGS) entry which is preliminary data.</text>
</comment>
<reference evidence="2 3" key="1">
    <citation type="submission" date="2021-03" db="EMBL/GenBank/DDBJ databases">
        <title>Sequencing the genomes of 1000 actinobacteria strains.</title>
        <authorList>
            <person name="Klenk H.-P."/>
        </authorList>
    </citation>
    <scope>NUCLEOTIDE SEQUENCE [LARGE SCALE GENOMIC DNA]</scope>
    <source>
        <strain evidence="2 3">DSM 12936</strain>
    </source>
</reference>
<name>A0ABS4Z7F5_9ACTN</name>
<evidence type="ECO:0000313" key="2">
    <source>
        <dbReference type="EMBL" id="MBP2416715.1"/>
    </source>
</evidence>
<dbReference type="RefSeq" id="WP_210054629.1">
    <property type="nucleotide sequence ID" value="NZ_BAAAMH010000025.1"/>
</dbReference>
<dbReference type="Proteomes" id="UP000758168">
    <property type="component" value="Unassembled WGS sequence"/>
</dbReference>